<reference evidence="3" key="1">
    <citation type="submission" date="2012-02" db="EMBL/GenBank/DDBJ databases">
        <title>The complete genome of Halobacteroides halobius DSM 5150.</title>
        <authorList>
            <person name="Lucas S."/>
            <person name="Copeland A."/>
            <person name="Lapidus A."/>
            <person name="Glavina del Rio T."/>
            <person name="Dalin E."/>
            <person name="Tice H."/>
            <person name="Bruce D."/>
            <person name="Goodwin L."/>
            <person name="Pitluck S."/>
            <person name="Peters L."/>
            <person name="Mikhailova N."/>
            <person name="Gu W."/>
            <person name="Kyrpides N."/>
            <person name="Mavromatis K."/>
            <person name="Ivanova N."/>
            <person name="Brettin T."/>
            <person name="Detter J.C."/>
            <person name="Han C."/>
            <person name="Larimer F."/>
            <person name="Land M."/>
            <person name="Hauser L."/>
            <person name="Markowitz V."/>
            <person name="Cheng J.-F."/>
            <person name="Hugenholtz P."/>
            <person name="Woyke T."/>
            <person name="Wu D."/>
            <person name="Tindall B."/>
            <person name="Pomrenke H."/>
            <person name="Brambilla E."/>
            <person name="Klenk H.-P."/>
            <person name="Eisen J.A."/>
        </authorList>
    </citation>
    <scope>NUCLEOTIDE SEQUENCE [LARGE SCALE GENOMIC DNA]</scope>
    <source>
        <strain evidence="3">ATCC 35273 / DSM 5150 / MD-1</strain>
    </source>
</reference>
<keyword evidence="1" id="KW-0175">Coiled coil</keyword>
<proteinExistence type="predicted"/>
<evidence type="ECO:0000313" key="3">
    <source>
        <dbReference type="Proteomes" id="UP000010880"/>
    </source>
</evidence>
<evidence type="ECO:0000313" key="2">
    <source>
        <dbReference type="EMBL" id="AGB40617.1"/>
    </source>
</evidence>
<sequence length="156" mass="18528">MNSNVYEIISQLVRKMLNKEQEITDEERLISTLQEEGYKLEDINQAFEFIFSSSDIIDISKDKEHKQRILDFRERFKFNLNVQGIIIKLNSLDLLSNEELETIITKSVSHHKIRLDVLDFWEILEEIIDDEFRLATLVEKIPEFKIINAGNQEYVH</sequence>
<dbReference type="Proteomes" id="UP000010880">
    <property type="component" value="Chromosome"/>
</dbReference>
<feature type="coiled-coil region" evidence="1">
    <location>
        <begin position="9"/>
        <end position="36"/>
    </location>
</feature>
<dbReference type="Pfam" id="PF04361">
    <property type="entry name" value="DUF494"/>
    <property type="match status" value="1"/>
</dbReference>
<gene>
    <name evidence="2" type="ordered locus">Halha_0644</name>
</gene>
<organism evidence="2 3">
    <name type="scientific">Halobacteroides halobius (strain ATCC 35273 / DSM 5150 / MD-1)</name>
    <dbReference type="NCBI Taxonomy" id="748449"/>
    <lineage>
        <taxon>Bacteria</taxon>
        <taxon>Bacillati</taxon>
        <taxon>Bacillota</taxon>
        <taxon>Clostridia</taxon>
        <taxon>Halanaerobiales</taxon>
        <taxon>Halobacteroidaceae</taxon>
        <taxon>Halobacteroides</taxon>
    </lineage>
</organism>
<dbReference type="KEGG" id="hhl:Halha_0644"/>
<protein>
    <recommendedName>
        <fullName evidence="4">Smg protein</fullName>
    </recommendedName>
</protein>
<dbReference type="HOGENOM" id="CLU_1616719_0_0_9"/>
<dbReference type="OrthoDB" id="2112730at2"/>
<evidence type="ECO:0000256" key="1">
    <source>
        <dbReference type="SAM" id="Coils"/>
    </source>
</evidence>
<dbReference type="RefSeq" id="WP_015326343.1">
    <property type="nucleotide sequence ID" value="NC_019978.1"/>
</dbReference>
<dbReference type="InterPro" id="IPR007456">
    <property type="entry name" value="Smg"/>
</dbReference>
<name>L0K5Q4_HALHC</name>
<accession>L0K5Q4</accession>
<dbReference type="EMBL" id="CP003359">
    <property type="protein sequence ID" value="AGB40617.1"/>
    <property type="molecule type" value="Genomic_DNA"/>
</dbReference>
<keyword evidence="3" id="KW-1185">Reference proteome</keyword>
<evidence type="ECO:0008006" key="4">
    <source>
        <dbReference type="Google" id="ProtNLM"/>
    </source>
</evidence>
<dbReference type="STRING" id="748449.Halha_0644"/>
<dbReference type="eggNOG" id="COG2922">
    <property type="taxonomic scope" value="Bacteria"/>
</dbReference>
<dbReference type="AlphaFoldDB" id="L0K5Q4"/>